<feature type="transmembrane region" description="Helical" evidence="1">
    <location>
        <begin position="433"/>
        <end position="452"/>
    </location>
</feature>
<evidence type="ECO:0000256" key="1">
    <source>
        <dbReference type="SAM" id="Phobius"/>
    </source>
</evidence>
<feature type="transmembrane region" description="Helical" evidence="1">
    <location>
        <begin position="97"/>
        <end position="114"/>
    </location>
</feature>
<evidence type="ECO:0000313" key="3">
    <source>
        <dbReference type="Proteomes" id="UP000317835"/>
    </source>
</evidence>
<feature type="transmembrane region" description="Helical" evidence="1">
    <location>
        <begin position="304"/>
        <end position="323"/>
    </location>
</feature>
<keyword evidence="1" id="KW-0472">Membrane</keyword>
<feature type="transmembrane region" description="Helical" evidence="1">
    <location>
        <begin position="174"/>
        <end position="197"/>
    </location>
</feature>
<proteinExistence type="predicted"/>
<dbReference type="KEGG" id="tpla:ElP_69610"/>
<feature type="transmembrane region" description="Helical" evidence="1">
    <location>
        <begin position="464"/>
        <end position="483"/>
    </location>
</feature>
<keyword evidence="1" id="KW-1133">Transmembrane helix</keyword>
<feature type="transmembrane region" description="Helical" evidence="1">
    <location>
        <begin position="273"/>
        <end position="292"/>
    </location>
</feature>
<feature type="transmembrane region" description="Helical" evidence="1">
    <location>
        <begin position="394"/>
        <end position="413"/>
    </location>
</feature>
<dbReference type="AlphaFoldDB" id="A0A518HDU3"/>
<evidence type="ECO:0008006" key="4">
    <source>
        <dbReference type="Google" id="ProtNLM"/>
    </source>
</evidence>
<sequence>MSANLPRLAGRALARAWRQIRRRPRAAALLAVPLAFVALLAPDLFMAIPWPVRRGAGMLAFLGLIGLGIARLLWVRPGDRWPAVEGQGSAAGPAGRALPWVLAAATASLAWPLLSRPGLGYGDWDFYLQAYEAVRKTVLEYRQFPWWNPWNRGGFPLAADPQCSLVPLMTPLALLLGTGAGLRLSAVVCLMIAVEGARRLGRLWLGDPWASCAVGLVFGLHGGMIVYTVAGLYVTMSFCAMPWLAYHACRLADRPGQGVALGLWAAFDVLNGVSYPSVYALLIASAVVLRGLRVEEGTRRRRYARHGLLAVGLMLVLTGWRVGPMAALMRDFPRHGNMMIDLRLMAYPEQMLHRPSIDDLRSVSVPIFWESNCAIGLIGVALLAASLVRGWRWWHSLAVLAFALALGAVHWTQPSFWLSYWPVFETMHVVTRWRIAAMLGVGLAVGDAVSWLRSNPTRGARGLGAALVLALGADLIAFGHRALPVALGPPPTGERLPSPPVDRPINLERAPAYPNTLRGYGTIRAIQPILGYDTGASTARLWLGHPDYVGEAWTERGPVEPESWTPNRVVYRVEPHQDLRINQNPGSWWLVNGDRPFADLRCVEWDRPFVARADARGVLELRIVPTGLALGLAIQAAGALLLLGSISAGLLLQYRHGVK</sequence>
<organism evidence="2 3">
    <name type="scientific">Tautonia plasticadhaerens</name>
    <dbReference type="NCBI Taxonomy" id="2527974"/>
    <lineage>
        <taxon>Bacteria</taxon>
        <taxon>Pseudomonadati</taxon>
        <taxon>Planctomycetota</taxon>
        <taxon>Planctomycetia</taxon>
        <taxon>Isosphaerales</taxon>
        <taxon>Isosphaeraceae</taxon>
        <taxon>Tautonia</taxon>
    </lineage>
</organism>
<evidence type="ECO:0000313" key="2">
    <source>
        <dbReference type="EMBL" id="QDV39000.1"/>
    </source>
</evidence>
<keyword evidence="3" id="KW-1185">Reference proteome</keyword>
<dbReference type="OrthoDB" id="246204at2"/>
<gene>
    <name evidence="2" type="ORF">ElP_69610</name>
</gene>
<dbReference type="Proteomes" id="UP000317835">
    <property type="component" value="Chromosome"/>
</dbReference>
<protein>
    <recommendedName>
        <fullName evidence="4">Bacterial membrane protein YfhO</fullName>
    </recommendedName>
</protein>
<dbReference type="RefSeq" id="WP_145277938.1">
    <property type="nucleotide sequence ID" value="NZ_CP036426.1"/>
</dbReference>
<name>A0A518HDU3_9BACT</name>
<keyword evidence="1" id="KW-0812">Transmembrane</keyword>
<accession>A0A518HDU3</accession>
<feature type="transmembrane region" description="Helical" evidence="1">
    <location>
        <begin position="628"/>
        <end position="652"/>
    </location>
</feature>
<feature type="transmembrane region" description="Helical" evidence="1">
    <location>
        <begin position="57"/>
        <end position="76"/>
    </location>
</feature>
<reference evidence="2 3" key="1">
    <citation type="submission" date="2019-02" db="EMBL/GenBank/DDBJ databases">
        <title>Deep-cultivation of Planctomycetes and their phenomic and genomic characterization uncovers novel biology.</title>
        <authorList>
            <person name="Wiegand S."/>
            <person name="Jogler M."/>
            <person name="Boedeker C."/>
            <person name="Pinto D."/>
            <person name="Vollmers J."/>
            <person name="Rivas-Marin E."/>
            <person name="Kohn T."/>
            <person name="Peeters S.H."/>
            <person name="Heuer A."/>
            <person name="Rast P."/>
            <person name="Oberbeckmann S."/>
            <person name="Bunk B."/>
            <person name="Jeske O."/>
            <person name="Meyerdierks A."/>
            <person name="Storesund J.E."/>
            <person name="Kallscheuer N."/>
            <person name="Luecker S."/>
            <person name="Lage O.M."/>
            <person name="Pohl T."/>
            <person name="Merkel B.J."/>
            <person name="Hornburger P."/>
            <person name="Mueller R.-W."/>
            <person name="Bruemmer F."/>
            <person name="Labrenz M."/>
            <person name="Spormann A.M."/>
            <person name="Op den Camp H."/>
            <person name="Overmann J."/>
            <person name="Amann R."/>
            <person name="Jetten M.S.M."/>
            <person name="Mascher T."/>
            <person name="Medema M.H."/>
            <person name="Devos D.P."/>
            <person name="Kaster A.-K."/>
            <person name="Ovreas L."/>
            <person name="Rohde M."/>
            <person name="Galperin M.Y."/>
            <person name="Jogler C."/>
        </authorList>
    </citation>
    <scope>NUCLEOTIDE SEQUENCE [LARGE SCALE GENOMIC DNA]</scope>
    <source>
        <strain evidence="2 3">ElP</strain>
    </source>
</reference>
<dbReference type="EMBL" id="CP036426">
    <property type="protein sequence ID" value="QDV39000.1"/>
    <property type="molecule type" value="Genomic_DNA"/>
</dbReference>
<feature type="transmembrane region" description="Helical" evidence="1">
    <location>
        <begin position="367"/>
        <end position="387"/>
    </location>
</feature>
<feature type="transmembrane region" description="Helical" evidence="1">
    <location>
        <begin position="209"/>
        <end position="234"/>
    </location>
</feature>